<evidence type="ECO:0000313" key="3">
    <source>
        <dbReference type="EMBL" id="KAJ4842567.1"/>
    </source>
</evidence>
<organism evidence="3 4">
    <name type="scientific">Turnera subulata</name>
    <dbReference type="NCBI Taxonomy" id="218843"/>
    <lineage>
        <taxon>Eukaryota</taxon>
        <taxon>Viridiplantae</taxon>
        <taxon>Streptophyta</taxon>
        <taxon>Embryophyta</taxon>
        <taxon>Tracheophyta</taxon>
        <taxon>Spermatophyta</taxon>
        <taxon>Magnoliopsida</taxon>
        <taxon>eudicotyledons</taxon>
        <taxon>Gunneridae</taxon>
        <taxon>Pentapetalae</taxon>
        <taxon>rosids</taxon>
        <taxon>fabids</taxon>
        <taxon>Malpighiales</taxon>
        <taxon>Passifloraceae</taxon>
        <taxon>Turnera</taxon>
    </lineage>
</organism>
<keyword evidence="2" id="KW-0732">Signal</keyword>
<keyword evidence="1" id="KW-0812">Transmembrane</keyword>
<dbReference type="InterPro" id="IPR044702">
    <property type="entry name" value="AGP23/40"/>
</dbReference>
<keyword evidence="1" id="KW-0472">Membrane</keyword>
<protein>
    <submittedName>
        <fullName evidence="3">Arabinogalactan protein 23</fullName>
    </submittedName>
</protein>
<proteinExistence type="predicted"/>
<dbReference type="Proteomes" id="UP001141552">
    <property type="component" value="Unassembled WGS sequence"/>
</dbReference>
<dbReference type="PANTHER" id="PTHR34672:SF14">
    <property type="entry name" value="ARABINOGALACTAN PROTEIN 40"/>
    <property type="match status" value="1"/>
</dbReference>
<feature type="signal peptide" evidence="2">
    <location>
        <begin position="1"/>
        <end position="36"/>
    </location>
</feature>
<comment type="caution">
    <text evidence="3">The sequence shown here is derived from an EMBL/GenBank/DDBJ whole genome shotgun (WGS) entry which is preliminary data.</text>
</comment>
<evidence type="ECO:0000256" key="1">
    <source>
        <dbReference type="SAM" id="Phobius"/>
    </source>
</evidence>
<name>A0A9Q0JIN9_9ROSI</name>
<feature type="chain" id="PRO_5040513462" evidence="2">
    <location>
        <begin position="37"/>
        <end position="79"/>
    </location>
</feature>
<accession>A0A9Q0JIN9</accession>
<sequence>MARDFLPSPAKILKMEMKKVACAVLFVAASLSAVMAEEVAAPAQAPTGGAPKSGATASLPALGSLLGASIVSFVAFYLQ</sequence>
<feature type="transmembrane region" description="Helical" evidence="1">
    <location>
        <begin position="60"/>
        <end position="78"/>
    </location>
</feature>
<evidence type="ECO:0000256" key="2">
    <source>
        <dbReference type="SAM" id="SignalP"/>
    </source>
</evidence>
<dbReference type="EMBL" id="JAKUCV010002460">
    <property type="protein sequence ID" value="KAJ4842567.1"/>
    <property type="molecule type" value="Genomic_DNA"/>
</dbReference>
<gene>
    <name evidence="3" type="primary">AGP23_2</name>
    <name evidence="3" type="ORF">Tsubulata_008514</name>
</gene>
<dbReference type="AlphaFoldDB" id="A0A9Q0JIN9"/>
<dbReference type="PANTHER" id="PTHR34672">
    <property type="entry name" value="POLLEN-SPECIFIC ARABINOGALACTA PROTEIN BAN102"/>
    <property type="match status" value="1"/>
</dbReference>
<reference evidence="3" key="1">
    <citation type="submission" date="2022-02" db="EMBL/GenBank/DDBJ databases">
        <authorList>
            <person name="Henning P.M."/>
            <person name="McCubbin A.G."/>
            <person name="Shore J.S."/>
        </authorList>
    </citation>
    <scope>NUCLEOTIDE SEQUENCE</scope>
    <source>
        <strain evidence="3">F60SS</strain>
        <tissue evidence="3">Leaves</tissue>
    </source>
</reference>
<evidence type="ECO:0000313" key="4">
    <source>
        <dbReference type="Proteomes" id="UP001141552"/>
    </source>
</evidence>
<keyword evidence="4" id="KW-1185">Reference proteome</keyword>
<keyword evidence="1" id="KW-1133">Transmembrane helix</keyword>
<reference evidence="3" key="2">
    <citation type="journal article" date="2023" name="Plants (Basel)">
        <title>Annotation of the Turnera subulata (Passifloraceae) Draft Genome Reveals the S-Locus Evolved after the Divergence of Turneroideae from Passifloroideae in a Stepwise Manner.</title>
        <authorList>
            <person name="Henning P.M."/>
            <person name="Roalson E.H."/>
            <person name="Mir W."/>
            <person name="McCubbin A.G."/>
            <person name="Shore J.S."/>
        </authorList>
    </citation>
    <scope>NUCLEOTIDE SEQUENCE</scope>
    <source>
        <strain evidence="3">F60SS</strain>
    </source>
</reference>